<dbReference type="RefSeq" id="WP_187554642.1">
    <property type="nucleotide sequence ID" value="NZ_CP060716.1"/>
</dbReference>
<reference evidence="2 3" key="1">
    <citation type="submission" date="2020-08" db="EMBL/GenBank/DDBJ databases">
        <title>Genome sequence of Leucobacter denitrificans KACC 14055T.</title>
        <authorList>
            <person name="Hyun D.-W."/>
            <person name="Bae J.-W."/>
        </authorList>
    </citation>
    <scope>NUCLEOTIDE SEQUENCE [LARGE SCALE GENOMIC DNA]</scope>
    <source>
        <strain evidence="2 3">KACC 14055</strain>
    </source>
</reference>
<dbReference type="Gene3D" id="3.40.50.1820">
    <property type="entry name" value="alpha/beta hydrolase"/>
    <property type="match status" value="1"/>
</dbReference>
<dbReference type="AlphaFoldDB" id="A0A7G9S2U6"/>
<dbReference type="PANTHER" id="PTHR42886:SF29">
    <property type="entry name" value="PUMMELIG, ISOFORM A"/>
    <property type="match status" value="1"/>
</dbReference>
<keyword evidence="3" id="KW-1185">Reference proteome</keyword>
<name>A0A7G9S2U6_9MICO</name>
<dbReference type="KEGG" id="ldn:H9L06_07680"/>
<organism evidence="2 3">
    <name type="scientific">Leucobacter denitrificans</name>
    <dbReference type="NCBI Taxonomy" id="683042"/>
    <lineage>
        <taxon>Bacteria</taxon>
        <taxon>Bacillati</taxon>
        <taxon>Actinomycetota</taxon>
        <taxon>Actinomycetes</taxon>
        <taxon>Micrococcales</taxon>
        <taxon>Microbacteriaceae</taxon>
        <taxon>Leucobacter</taxon>
    </lineage>
</organism>
<dbReference type="Proteomes" id="UP000515934">
    <property type="component" value="Chromosome"/>
</dbReference>
<accession>A0A7G9S2U6</accession>
<dbReference type="Pfam" id="PF12146">
    <property type="entry name" value="Hydrolase_4"/>
    <property type="match status" value="1"/>
</dbReference>
<evidence type="ECO:0000259" key="1">
    <source>
        <dbReference type="Pfam" id="PF12146"/>
    </source>
</evidence>
<gene>
    <name evidence="2" type="ORF">H9L06_07680</name>
</gene>
<dbReference type="PANTHER" id="PTHR42886">
    <property type="entry name" value="RE40534P-RELATED"/>
    <property type="match status" value="1"/>
</dbReference>
<dbReference type="EMBL" id="CP060716">
    <property type="protein sequence ID" value="QNN62171.1"/>
    <property type="molecule type" value="Genomic_DNA"/>
</dbReference>
<sequence length="351" mass="39684">MATWVPDYLGTGFEQTTFELVGDQGDDAQEASTPSEELVATLVRSLPVRRSLWQKLTRQTRDFEEIDVLYVHGWSDYFFQKEFASFWTSRGARFFALDLRRYGRSLRENQVAGFATDLEEYDAEIDLAVAEIQSDQKPGKPPRKFVLVGHSTGGLVLSLWAARHPGIADALVLNSPWLEFQLAARARQLLTPIVRLGARYTPLDSTPLLDHGFYSRAQAEVGPRSELEAVNFDWRPEQVRTVHSGWLAAVLEGHELVHRGLGLEIPICVMLSARSVFPTKWSDELTRADSVLDVDEVAKAALRLGESVTIERIDGALHDIFLSAESPRQQAYERLERWMIGWKEATARSER</sequence>
<dbReference type="GO" id="GO:0016787">
    <property type="term" value="F:hydrolase activity"/>
    <property type="evidence" value="ECO:0007669"/>
    <property type="project" value="UniProtKB-KW"/>
</dbReference>
<dbReference type="SUPFAM" id="SSF53474">
    <property type="entry name" value="alpha/beta-Hydrolases"/>
    <property type="match status" value="1"/>
</dbReference>
<keyword evidence="2" id="KW-0378">Hydrolase</keyword>
<protein>
    <submittedName>
        <fullName evidence="2">Alpha/beta hydrolase</fullName>
    </submittedName>
</protein>
<evidence type="ECO:0000313" key="2">
    <source>
        <dbReference type="EMBL" id="QNN62171.1"/>
    </source>
</evidence>
<feature type="domain" description="Serine aminopeptidase S33" evidence="1">
    <location>
        <begin position="68"/>
        <end position="199"/>
    </location>
</feature>
<dbReference type="InterPro" id="IPR022742">
    <property type="entry name" value="Hydrolase_4"/>
</dbReference>
<proteinExistence type="predicted"/>
<evidence type="ECO:0000313" key="3">
    <source>
        <dbReference type="Proteomes" id="UP000515934"/>
    </source>
</evidence>
<dbReference type="InterPro" id="IPR029058">
    <property type="entry name" value="AB_hydrolase_fold"/>
</dbReference>